<feature type="domain" description="GHMP kinase N-terminal" evidence="14">
    <location>
        <begin position="65"/>
        <end position="147"/>
    </location>
</feature>
<dbReference type="Gene3D" id="3.30.70.890">
    <property type="entry name" value="GHMP kinase, C-terminal domain"/>
    <property type="match status" value="1"/>
</dbReference>
<dbReference type="GO" id="GO:0005524">
    <property type="term" value="F:ATP binding"/>
    <property type="evidence" value="ECO:0007669"/>
    <property type="project" value="UniProtKB-UniRule"/>
</dbReference>
<dbReference type="UniPathway" id="UPA00050">
    <property type="reaction ID" value="UER00064"/>
</dbReference>
<evidence type="ECO:0000256" key="6">
    <source>
        <dbReference type="ARBA" id="ARBA00022679"/>
    </source>
</evidence>
<reference evidence="16 17" key="2">
    <citation type="submission" date="2018-06" db="EMBL/GenBank/DDBJ databases">
        <title>Metagenomic assembly of (sub)arctic Cyanobacteria and their associated microbiome from non-axenic cultures.</title>
        <authorList>
            <person name="Baurain D."/>
        </authorList>
    </citation>
    <scope>NUCLEOTIDE SEQUENCE [LARGE SCALE GENOMIC DNA]</scope>
    <source>
        <strain evidence="16">ULC129bin1</strain>
    </source>
</reference>
<evidence type="ECO:0000256" key="9">
    <source>
        <dbReference type="ARBA" id="ARBA00022777"/>
    </source>
</evidence>
<comment type="catalytic activity">
    <reaction evidence="11 13">
        <text>L-homoserine + ATP = O-phospho-L-homoserine + ADP + H(+)</text>
        <dbReference type="Rhea" id="RHEA:13985"/>
        <dbReference type="ChEBI" id="CHEBI:15378"/>
        <dbReference type="ChEBI" id="CHEBI:30616"/>
        <dbReference type="ChEBI" id="CHEBI:57476"/>
        <dbReference type="ChEBI" id="CHEBI:57590"/>
        <dbReference type="ChEBI" id="CHEBI:456216"/>
        <dbReference type="EC" id="2.7.1.39"/>
    </reaction>
</comment>
<dbReference type="SUPFAM" id="SSF54211">
    <property type="entry name" value="Ribosomal protein S5 domain 2-like"/>
    <property type="match status" value="1"/>
</dbReference>
<evidence type="ECO:0000256" key="8">
    <source>
        <dbReference type="ARBA" id="ARBA00022741"/>
    </source>
</evidence>
<dbReference type="EMBL" id="QBMC01000153">
    <property type="protein sequence ID" value="PZO12298.1"/>
    <property type="molecule type" value="Genomic_DNA"/>
</dbReference>
<dbReference type="InterPro" id="IPR006203">
    <property type="entry name" value="GHMP_knse_ATP-bd_CS"/>
</dbReference>
<dbReference type="InterPro" id="IPR014721">
    <property type="entry name" value="Ribsml_uS5_D2-typ_fold_subgr"/>
</dbReference>
<comment type="subcellular location">
    <subcellularLocation>
        <location evidence="13">Cytoplasm</location>
    </subcellularLocation>
</comment>
<evidence type="ECO:0000313" key="17">
    <source>
        <dbReference type="Proteomes" id="UP000249354"/>
    </source>
</evidence>
<keyword evidence="8 13" id="KW-0547">Nucleotide-binding</keyword>
<dbReference type="AlphaFoldDB" id="A0A2W4VZP4"/>
<evidence type="ECO:0000256" key="10">
    <source>
        <dbReference type="ARBA" id="ARBA00022840"/>
    </source>
</evidence>
<accession>A0A2W4VZP4</accession>
<keyword evidence="7 13" id="KW-0791">Threonine biosynthesis</keyword>
<comment type="function">
    <text evidence="12 13">Catalyzes the ATP-dependent phosphorylation of L-homoserine to L-homoserine phosphate.</text>
</comment>
<comment type="similarity">
    <text evidence="2 13">Belongs to the GHMP kinase family. Homoserine kinase subfamily.</text>
</comment>
<evidence type="ECO:0000256" key="13">
    <source>
        <dbReference type="HAMAP-Rule" id="MF_00384"/>
    </source>
</evidence>
<proteinExistence type="inferred from homology"/>
<dbReference type="GO" id="GO:0004413">
    <property type="term" value="F:homoserine kinase activity"/>
    <property type="evidence" value="ECO:0007669"/>
    <property type="project" value="UniProtKB-UniRule"/>
</dbReference>
<dbReference type="NCBIfam" id="TIGR00191">
    <property type="entry name" value="thrB"/>
    <property type="match status" value="1"/>
</dbReference>
<dbReference type="Gene3D" id="3.30.230.10">
    <property type="match status" value="1"/>
</dbReference>
<dbReference type="PANTHER" id="PTHR20861:SF1">
    <property type="entry name" value="HOMOSERINE KINASE"/>
    <property type="match status" value="1"/>
</dbReference>
<dbReference type="InterPro" id="IPR020568">
    <property type="entry name" value="Ribosomal_Su5_D2-typ_SF"/>
</dbReference>
<name>A0A2W4VZP4_9CYAN</name>
<dbReference type="PRINTS" id="PR00958">
    <property type="entry name" value="HOMSERKINASE"/>
</dbReference>
<dbReference type="HAMAP" id="MF_00384">
    <property type="entry name" value="Homoser_kinase"/>
    <property type="match status" value="1"/>
</dbReference>
<dbReference type="SUPFAM" id="SSF55060">
    <property type="entry name" value="GHMP Kinase, C-terminal domain"/>
    <property type="match status" value="1"/>
</dbReference>
<dbReference type="EC" id="2.7.1.39" evidence="3 13"/>
<gene>
    <name evidence="13" type="primary">thrB</name>
    <name evidence="16" type="ORF">DCF25_17855</name>
</gene>
<dbReference type="PIRSF" id="PIRSF000676">
    <property type="entry name" value="Homoser_kin"/>
    <property type="match status" value="1"/>
</dbReference>
<evidence type="ECO:0000256" key="3">
    <source>
        <dbReference type="ARBA" id="ARBA00012078"/>
    </source>
</evidence>
<evidence type="ECO:0000256" key="5">
    <source>
        <dbReference type="ARBA" id="ARBA00022605"/>
    </source>
</evidence>
<dbReference type="InterPro" id="IPR006204">
    <property type="entry name" value="GHMP_kinase_N_dom"/>
</dbReference>
<dbReference type="GO" id="GO:0009088">
    <property type="term" value="P:threonine biosynthetic process"/>
    <property type="evidence" value="ECO:0007669"/>
    <property type="project" value="UniProtKB-UniRule"/>
</dbReference>
<dbReference type="PANTHER" id="PTHR20861">
    <property type="entry name" value="HOMOSERINE/4-DIPHOSPHOCYTIDYL-2-C-METHYL-D-ERYTHRITOL KINASE"/>
    <property type="match status" value="1"/>
</dbReference>
<evidence type="ECO:0000256" key="1">
    <source>
        <dbReference type="ARBA" id="ARBA00005015"/>
    </source>
</evidence>
<dbReference type="InterPro" id="IPR000870">
    <property type="entry name" value="Homoserine_kinase"/>
</dbReference>
<dbReference type="Pfam" id="PF00288">
    <property type="entry name" value="GHMP_kinases_N"/>
    <property type="match status" value="1"/>
</dbReference>
<evidence type="ECO:0000313" key="16">
    <source>
        <dbReference type="EMBL" id="PZO12298.1"/>
    </source>
</evidence>
<evidence type="ECO:0000259" key="14">
    <source>
        <dbReference type="Pfam" id="PF00288"/>
    </source>
</evidence>
<sequence length="317" mass="33350">MPSSVTVTVPATTANIGPGFDCLGAALNLYNRFHFTPFTPLSDSKPFHISIEGAEAKRVNAGASNLVYRSFLQCYERMGLAAPPVDINIKLGVPLSRGLGSSSTAIVGGIMGANVLAGSPLDERAIALLANEIEGHPDNVIPALFGGLRLATMAQGQLQICDLPWHGSVAPVVIIPEFELSTVDARRVLPDQYSRADAVFNTAHIGLLLRGLATGNGDWIAGGMGDRIHQPYRKKLIPGYEEVRRAAMQAGAWGLVISGAGPTLLALAPKSVGDRVRIAMESAWKSQPFAANAHCLSLDVRGAIAEPLPGSTLESVS</sequence>
<keyword evidence="9 13" id="KW-0418">Kinase</keyword>
<dbReference type="Proteomes" id="UP000249354">
    <property type="component" value="Unassembled WGS sequence"/>
</dbReference>
<dbReference type="GO" id="GO:0005737">
    <property type="term" value="C:cytoplasm"/>
    <property type="evidence" value="ECO:0007669"/>
    <property type="project" value="UniProtKB-SubCell"/>
</dbReference>
<dbReference type="InterPro" id="IPR036554">
    <property type="entry name" value="GHMP_kinase_C_sf"/>
</dbReference>
<feature type="domain" description="GHMP kinase C-terminal" evidence="15">
    <location>
        <begin position="210"/>
        <end position="284"/>
    </location>
</feature>
<dbReference type="InterPro" id="IPR013750">
    <property type="entry name" value="GHMP_kinase_C_dom"/>
</dbReference>
<evidence type="ECO:0000256" key="7">
    <source>
        <dbReference type="ARBA" id="ARBA00022697"/>
    </source>
</evidence>
<keyword evidence="5 13" id="KW-0028">Amino-acid biosynthesis</keyword>
<reference evidence="17" key="1">
    <citation type="submission" date="2018-04" db="EMBL/GenBank/DDBJ databases">
        <authorList>
            <person name="Cornet L."/>
        </authorList>
    </citation>
    <scope>NUCLEOTIDE SEQUENCE [LARGE SCALE GENOMIC DNA]</scope>
</reference>
<feature type="binding site" evidence="13">
    <location>
        <begin position="94"/>
        <end position="104"/>
    </location>
    <ligand>
        <name>ATP</name>
        <dbReference type="ChEBI" id="CHEBI:30616"/>
    </ligand>
</feature>
<evidence type="ECO:0000256" key="12">
    <source>
        <dbReference type="ARBA" id="ARBA00049954"/>
    </source>
</evidence>
<evidence type="ECO:0000256" key="11">
    <source>
        <dbReference type="ARBA" id="ARBA00049375"/>
    </source>
</evidence>
<protein>
    <recommendedName>
        <fullName evidence="4 13">Homoserine kinase</fullName>
        <shortName evidence="13">HK</shortName>
        <shortName evidence="13">HSK</shortName>
        <ecNumber evidence="3 13">2.7.1.39</ecNumber>
    </recommendedName>
</protein>
<comment type="pathway">
    <text evidence="1 13">Amino-acid biosynthesis; L-threonine biosynthesis; L-threonine from L-aspartate: step 4/5.</text>
</comment>
<organism evidence="16 17">
    <name type="scientific">Leptolyngbya foveolarum</name>
    <dbReference type="NCBI Taxonomy" id="47253"/>
    <lineage>
        <taxon>Bacteria</taxon>
        <taxon>Bacillati</taxon>
        <taxon>Cyanobacteriota</taxon>
        <taxon>Cyanophyceae</taxon>
        <taxon>Leptolyngbyales</taxon>
        <taxon>Leptolyngbyaceae</taxon>
        <taxon>Leptolyngbya group</taxon>
        <taxon>Leptolyngbya</taxon>
    </lineage>
</organism>
<keyword evidence="6 13" id="KW-0808">Transferase</keyword>
<evidence type="ECO:0000256" key="4">
    <source>
        <dbReference type="ARBA" id="ARBA00017858"/>
    </source>
</evidence>
<keyword evidence="10 13" id="KW-0067">ATP-binding</keyword>
<comment type="caution">
    <text evidence="16">The sequence shown here is derived from an EMBL/GenBank/DDBJ whole genome shotgun (WGS) entry which is preliminary data.</text>
</comment>
<dbReference type="PROSITE" id="PS00627">
    <property type="entry name" value="GHMP_KINASES_ATP"/>
    <property type="match status" value="1"/>
</dbReference>
<evidence type="ECO:0000256" key="2">
    <source>
        <dbReference type="ARBA" id="ARBA00007370"/>
    </source>
</evidence>
<keyword evidence="13" id="KW-0963">Cytoplasm</keyword>
<evidence type="ECO:0000259" key="15">
    <source>
        <dbReference type="Pfam" id="PF08544"/>
    </source>
</evidence>
<dbReference type="Pfam" id="PF08544">
    <property type="entry name" value="GHMP_kinases_C"/>
    <property type="match status" value="1"/>
</dbReference>